<evidence type="ECO:0000259" key="15">
    <source>
        <dbReference type="Pfam" id="PF07715"/>
    </source>
</evidence>
<dbReference type="InterPro" id="IPR039426">
    <property type="entry name" value="TonB-dep_rcpt-like"/>
</dbReference>
<keyword evidence="9 11" id="KW-0472">Membrane</keyword>
<evidence type="ECO:0000256" key="10">
    <source>
        <dbReference type="ARBA" id="ARBA00023237"/>
    </source>
</evidence>
<evidence type="ECO:0000256" key="8">
    <source>
        <dbReference type="ARBA" id="ARBA00023077"/>
    </source>
</evidence>
<evidence type="ECO:0000259" key="14">
    <source>
        <dbReference type="Pfam" id="PF00593"/>
    </source>
</evidence>
<keyword evidence="5 11" id="KW-0812">Transmembrane</keyword>
<evidence type="ECO:0000256" key="11">
    <source>
        <dbReference type="PROSITE-ProRule" id="PRU01360"/>
    </source>
</evidence>
<feature type="signal peptide" evidence="13">
    <location>
        <begin position="1"/>
        <end position="24"/>
    </location>
</feature>
<dbReference type="InterPro" id="IPR012910">
    <property type="entry name" value="Plug_dom"/>
</dbReference>
<keyword evidence="17" id="KW-1185">Reference proteome</keyword>
<keyword evidence="8 12" id="KW-0798">TonB box</keyword>
<protein>
    <submittedName>
        <fullName evidence="16">TonB-dependent receptor</fullName>
    </submittedName>
</protein>
<dbReference type="PROSITE" id="PS52016">
    <property type="entry name" value="TONB_DEPENDENT_REC_3"/>
    <property type="match status" value="1"/>
</dbReference>
<dbReference type="Pfam" id="PF00593">
    <property type="entry name" value="TonB_dep_Rec_b-barrel"/>
    <property type="match status" value="1"/>
</dbReference>
<evidence type="ECO:0000256" key="2">
    <source>
        <dbReference type="ARBA" id="ARBA00022448"/>
    </source>
</evidence>
<evidence type="ECO:0000256" key="12">
    <source>
        <dbReference type="RuleBase" id="RU003357"/>
    </source>
</evidence>
<comment type="subcellular location">
    <subcellularLocation>
        <location evidence="1 11">Cell outer membrane</location>
        <topology evidence="1 11">Multi-pass membrane protein</topology>
    </subcellularLocation>
</comment>
<feature type="chain" id="PRO_5022939577" evidence="13">
    <location>
        <begin position="25"/>
        <end position="768"/>
    </location>
</feature>
<evidence type="ECO:0000256" key="3">
    <source>
        <dbReference type="ARBA" id="ARBA00022452"/>
    </source>
</evidence>
<keyword evidence="6" id="KW-0408">Iron</keyword>
<sequence>MKTVQKTLIAMAIAGVATPFAAHAQLEEIVVTAQKREQSLQDVSIAISAFDSSQLTELGLTNLEQLPYVIPSVQLSDARGAGQPTWVIRGAGLADFNANNTPVAAIFYDEVYMTSNALGGIGLFDVERVEVLKGPQGGLYGRNATGGAVRILSARPDLSETSGFVGGTYGEWDRWTLEGAIGGPIIENTLAYRLAVNTDQGGGWQDSLATPGDDEHGDRDFQAIRGQLLFAPSDELEFLLKIDSGKDESETTLARSTGAYEPFFGYCDAILQGRRDDSTCLGFHNLIGDPLLPSDQKKNGETVLSNPINELDNEWTGYNLYIDWDLGFADFKSITSYYDYDYYQFFDYDATPLEIVTSVEGFPDADTNIEQWSQEFRLTSTGDGPLTWLAGASYAEDTNESIQSFSVQTLADLGFVEFTHGIADYTQDTEAWAVYGQVGYDLTERLNLHGSLRYTDEDKDIDYLSTLIIGGSPVPLGDVEGFETSLDENWSGHIGLDWSVTDHVLLYARFSRGVKSGGFFAAFTDNNDQLTPYAEEVNDSFEIGVKSNPTEELQINAAAFFYDYQDAQGGIQVESDGSPSGTLSTIGTVGDAEHYGVEVDLVWAPSALPGFQLGVAAAWLDAEITDSDEFSLDLSGGLVGENQPQPLEGLDREYSPEWSYTINARQEVTFADNLLGSISAIYSWRDDPITRDMRLSDVDYGLIQEESYGLLSLRVALAHLDQGWEIALRGDNLTDEEYTTISSGDGGGNFWDMPGRPASWTVELRYDF</sequence>
<evidence type="ECO:0000313" key="16">
    <source>
        <dbReference type="EMBL" id="KAA1192611.1"/>
    </source>
</evidence>
<evidence type="ECO:0000256" key="1">
    <source>
        <dbReference type="ARBA" id="ARBA00004571"/>
    </source>
</evidence>
<dbReference type="GO" id="GO:0009279">
    <property type="term" value="C:cell outer membrane"/>
    <property type="evidence" value="ECO:0007669"/>
    <property type="project" value="UniProtKB-SubCell"/>
</dbReference>
<keyword evidence="3 11" id="KW-1134">Transmembrane beta strand</keyword>
<dbReference type="SUPFAM" id="SSF56935">
    <property type="entry name" value="Porins"/>
    <property type="match status" value="1"/>
</dbReference>
<dbReference type="Gene3D" id="2.40.170.20">
    <property type="entry name" value="TonB-dependent receptor, beta-barrel domain"/>
    <property type="match status" value="1"/>
</dbReference>
<feature type="domain" description="TonB-dependent receptor-like beta-barrel" evidence="14">
    <location>
        <begin position="296"/>
        <end position="733"/>
    </location>
</feature>
<keyword evidence="10 11" id="KW-0998">Cell outer membrane</keyword>
<dbReference type="PANTHER" id="PTHR32552">
    <property type="entry name" value="FERRICHROME IRON RECEPTOR-RELATED"/>
    <property type="match status" value="1"/>
</dbReference>
<evidence type="ECO:0000256" key="5">
    <source>
        <dbReference type="ARBA" id="ARBA00022692"/>
    </source>
</evidence>
<comment type="caution">
    <text evidence="16">The sequence shown here is derived from an EMBL/GenBank/DDBJ whole genome shotgun (WGS) entry which is preliminary data.</text>
</comment>
<reference evidence="16 17" key="1">
    <citation type="submission" date="2019-09" db="EMBL/GenBank/DDBJ databases">
        <authorList>
            <person name="Chen X.-Y."/>
        </authorList>
    </citation>
    <scope>NUCLEOTIDE SEQUENCE [LARGE SCALE GENOMIC DNA]</scope>
    <source>
        <strain evidence="16 17">NY5</strain>
    </source>
</reference>
<keyword evidence="2 11" id="KW-0813">Transport</keyword>
<comment type="similarity">
    <text evidence="11 12">Belongs to the TonB-dependent receptor family.</text>
</comment>
<proteinExistence type="inferred from homology"/>
<evidence type="ECO:0000256" key="9">
    <source>
        <dbReference type="ARBA" id="ARBA00023136"/>
    </source>
</evidence>
<evidence type="ECO:0000256" key="7">
    <source>
        <dbReference type="ARBA" id="ARBA00023065"/>
    </source>
</evidence>
<dbReference type="EMBL" id="VTUX01000003">
    <property type="protein sequence ID" value="KAA1192611.1"/>
    <property type="molecule type" value="Genomic_DNA"/>
</dbReference>
<evidence type="ECO:0000313" key="17">
    <source>
        <dbReference type="Proteomes" id="UP000323708"/>
    </source>
</evidence>
<evidence type="ECO:0000256" key="4">
    <source>
        <dbReference type="ARBA" id="ARBA00022496"/>
    </source>
</evidence>
<organism evidence="16 17">
    <name type="scientific">Pseudohalioglobus sediminis</name>
    <dbReference type="NCBI Taxonomy" id="2606449"/>
    <lineage>
        <taxon>Bacteria</taxon>
        <taxon>Pseudomonadati</taxon>
        <taxon>Pseudomonadota</taxon>
        <taxon>Gammaproteobacteria</taxon>
        <taxon>Cellvibrionales</taxon>
        <taxon>Halieaceae</taxon>
        <taxon>Pseudohalioglobus</taxon>
    </lineage>
</organism>
<dbReference type="GO" id="GO:0006826">
    <property type="term" value="P:iron ion transport"/>
    <property type="evidence" value="ECO:0007669"/>
    <property type="project" value="UniProtKB-KW"/>
</dbReference>
<dbReference type="Proteomes" id="UP000323708">
    <property type="component" value="Unassembled WGS sequence"/>
</dbReference>
<dbReference type="AlphaFoldDB" id="A0A5B0X2U9"/>
<feature type="domain" description="TonB-dependent receptor plug" evidence="15">
    <location>
        <begin position="40"/>
        <end position="148"/>
    </location>
</feature>
<name>A0A5B0X2U9_9GAMM</name>
<keyword evidence="16" id="KW-0675">Receptor</keyword>
<dbReference type="PANTHER" id="PTHR32552:SF81">
    <property type="entry name" value="TONB-DEPENDENT OUTER MEMBRANE RECEPTOR"/>
    <property type="match status" value="1"/>
</dbReference>
<evidence type="ECO:0000256" key="6">
    <source>
        <dbReference type="ARBA" id="ARBA00023004"/>
    </source>
</evidence>
<accession>A0A5B0X2U9</accession>
<dbReference type="InterPro" id="IPR000531">
    <property type="entry name" value="Beta-barrel_TonB"/>
</dbReference>
<dbReference type="RefSeq" id="WP_149610894.1">
    <property type="nucleotide sequence ID" value="NZ_VTUX01000003.1"/>
</dbReference>
<keyword evidence="7" id="KW-0406">Ion transport</keyword>
<keyword evidence="4" id="KW-0410">Iron transport</keyword>
<dbReference type="Pfam" id="PF07715">
    <property type="entry name" value="Plug"/>
    <property type="match status" value="1"/>
</dbReference>
<evidence type="ECO:0000256" key="13">
    <source>
        <dbReference type="SAM" id="SignalP"/>
    </source>
</evidence>
<dbReference type="InterPro" id="IPR036942">
    <property type="entry name" value="Beta-barrel_TonB_sf"/>
</dbReference>
<gene>
    <name evidence="16" type="ORF">F0M18_08065</name>
</gene>
<keyword evidence="13" id="KW-0732">Signal</keyword>